<name>A0A1C6SR34_9ACTN</name>
<sequence length="213" mass="23748">MRFVVTGSGRCGTKYLATLLTAAGVRCGHEQVYNADGPPIWPAGLRADSSWMAVPHLPLPLPVVLLVRHPLAVVRSWVEIGFFTVDVDNPTHRPLRQWAPQVYEEATPADRALSMWLHLTRAALPRAARVVRIEDLDARQAYRLLRWAGARSRPAREAVRSVPQRLNRHEEMRQVVGVRHEPVWAVHRPALADAARRLAVDVGIDPDEVVSGG</sequence>
<dbReference type="RefSeq" id="WP_091086128.1">
    <property type="nucleotide sequence ID" value="NZ_FMHT01000003.1"/>
</dbReference>
<accession>A0A1C6SR34</accession>
<dbReference type="InterPro" id="IPR027417">
    <property type="entry name" value="P-loop_NTPase"/>
</dbReference>
<dbReference type="EMBL" id="FMHT01000003">
    <property type="protein sequence ID" value="SCL31986.1"/>
    <property type="molecule type" value="Genomic_DNA"/>
</dbReference>
<gene>
    <name evidence="1" type="ORF">GA0070616_4368</name>
</gene>
<protein>
    <recommendedName>
        <fullName evidence="3">Sulfotransferase family protein</fullName>
    </recommendedName>
</protein>
<reference evidence="1 2" key="1">
    <citation type="submission" date="2016-06" db="EMBL/GenBank/DDBJ databases">
        <authorList>
            <person name="Kjaerup R.B."/>
            <person name="Dalgaard T.S."/>
            <person name="Juul-Madsen H.R."/>
        </authorList>
    </citation>
    <scope>NUCLEOTIDE SEQUENCE [LARGE SCALE GENOMIC DNA]</scope>
    <source>
        <strain evidence="1 2">DSM 43818</strain>
    </source>
</reference>
<dbReference type="STRING" id="145857.GA0070616_4368"/>
<dbReference type="Proteomes" id="UP000199699">
    <property type="component" value="Unassembled WGS sequence"/>
</dbReference>
<dbReference type="SUPFAM" id="SSF52540">
    <property type="entry name" value="P-loop containing nucleoside triphosphate hydrolases"/>
    <property type="match status" value="1"/>
</dbReference>
<evidence type="ECO:0000313" key="2">
    <source>
        <dbReference type="Proteomes" id="UP000199699"/>
    </source>
</evidence>
<keyword evidence="2" id="KW-1185">Reference proteome</keyword>
<evidence type="ECO:0000313" key="1">
    <source>
        <dbReference type="EMBL" id="SCL31986.1"/>
    </source>
</evidence>
<organism evidence="1 2">
    <name type="scientific">Micromonospora nigra</name>
    <dbReference type="NCBI Taxonomy" id="145857"/>
    <lineage>
        <taxon>Bacteria</taxon>
        <taxon>Bacillati</taxon>
        <taxon>Actinomycetota</taxon>
        <taxon>Actinomycetes</taxon>
        <taxon>Micromonosporales</taxon>
        <taxon>Micromonosporaceae</taxon>
        <taxon>Micromonospora</taxon>
    </lineage>
</organism>
<dbReference type="AlphaFoldDB" id="A0A1C6SR34"/>
<evidence type="ECO:0008006" key="3">
    <source>
        <dbReference type="Google" id="ProtNLM"/>
    </source>
</evidence>
<dbReference type="OrthoDB" id="5727827at2"/>
<proteinExistence type="predicted"/>